<dbReference type="PROSITE" id="PS51934">
    <property type="entry name" value="LRAT"/>
    <property type="match status" value="1"/>
</dbReference>
<evidence type="ECO:0000256" key="3">
    <source>
        <dbReference type="ARBA" id="ARBA00022801"/>
    </source>
</evidence>
<dbReference type="GO" id="GO:0016410">
    <property type="term" value="F:N-acyltransferase activity"/>
    <property type="evidence" value="ECO:0007669"/>
    <property type="project" value="TreeGrafter"/>
</dbReference>
<dbReference type="Gene3D" id="3.90.1720.10">
    <property type="entry name" value="endopeptidase domain like (from Nostoc punctiforme)"/>
    <property type="match status" value="1"/>
</dbReference>
<evidence type="ECO:0000313" key="7">
    <source>
        <dbReference type="Proteomes" id="UP000298663"/>
    </source>
</evidence>
<dbReference type="PANTHER" id="PTHR13943">
    <property type="entry name" value="HRAS-LIKE SUPPRESSOR - RELATED"/>
    <property type="match status" value="1"/>
</dbReference>
<comment type="similarity">
    <text evidence="1">Belongs to the H-rev107 family.</text>
</comment>
<feature type="domain" description="LRAT" evidence="5">
    <location>
        <begin position="299"/>
        <end position="457"/>
    </location>
</feature>
<dbReference type="SUPFAM" id="SSF48403">
    <property type="entry name" value="Ankyrin repeat"/>
    <property type="match status" value="1"/>
</dbReference>
<reference evidence="6 7" key="1">
    <citation type="journal article" date="2015" name="Genome Biol.">
        <title>Comparative genomics of Steinernema reveals deeply conserved gene regulatory networks.</title>
        <authorList>
            <person name="Dillman A.R."/>
            <person name="Macchietto M."/>
            <person name="Porter C.F."/>
            <person name="Rogers A."/>
            <person name="Williams B."/>
            <person name="Antoshechkin I."/>
            <person name="Lee M.M."/>
            <person name="Goodwin Z."/>
            <person name="Lu X."/>
            <person name="Lewis E.E."/>
            <person name="Goodrich-Blair H."/>
            <person name="Stock S.P."/>
            <person name="Adams B.J."/>
            <person name="Sternberg P.W."/>
            <person name="Mortazavi A."/>
        </authorList>
    </citation>
    <scope>NUCLEOTIDE SEQUENCE [LARGE SCALE GENOMIC DNA]</scope>
    <source>
        <strain evidence="6 7">ALL</strain>
    </source>
</reference>
<name>A0A4U5M419_STECR</name>
<dbReference type="InterPro" id="IPR036770">
    <property type="entry name" value="Ankyrin_rpt-contain_sf"/>
</dbReference>
<dbReference type="PANTHER" id="PTHR13943:SF31">
    <property type="entry name" value="PHOSPHOLIPASE A AND ACYLTRANSFERASE 3"/>
    <property type="match status" value="1"/>
</dbReference>
<dbReference type="Proteomes" id="UP000298663">
    <property type="component" value="Unassembled WGS sequence"/>
</dbReference>
<keyword evidence="2" id="KW-0808">Transferase</keyword>
<evidence type="ECO:0000256" key="2">
    <source>
        <dbReference type="ARBA" id="ARBA00022679"/>
    </source>
</evidence>
<sequence length="498" mass="55844">MSFTAGSDEEAYRCYIVQNCQLFARPGNDFEKLIERDDVNGFQTRLRCEIQSSERLFSRDIYRYLAIACRFQSEECFREILDAMLRNVEGYLWNKPLIISILLFYRYAKGVEILYTHEGAKELGVFRLEDTFESQGFLHVEAKRDEDRTKKNTLLGIVAYGRLKEDFMDLAKVILDLGAEITKSSEFVRSPLLNAIQSGNYRILKLFATRDLQVFSHRSPQNQTDVSDAMRFTFSCGRTDLFPWIKNICQNGIIGDLEDKAPVRPSSGVVANTEATAYMRLSQLLDGHFLKPGDLVEGKIKRFASLANHFMIYVGRGEDGSDMVVHKDGTCSFASSERKPDRGANGSVCLEPMVALDGHNYDDWRRSSVDDSCSALLSPLQKLSFPTSYRILALGLDLLASTIESHGSSVPPVEHIPLIDVIFTAVEHIGSCNYDLLRENCEHFANQMRRGVADSRQVRTAMEIGHSISSLTNTLTAGRISGGISSGLLNFAPSSISR</sequence>
<gene>
    <name evidence="6" type="ORF">L596_027036</name>
</gene>
<keyword evidence="3" id="KW-0378">Hydrolase</keyword>
<comment type="caution">
    <text evidence="6">The sequence shown here is derived from an EMBL/GenBank/DDBJ whole genome shotgun (WGS) entry which is preliminary data.</text>
</comment>
<dbReference type="AlphaFoldDB" id="A0A4U5M419"/>
<dbReference type="GO" id="GO:0005737">
    <property type="term" value="C:cytoplasm"/>
    <property type="evidence" value="ECO:0007669"/>
    <property type="project" value="TreeGrafter"/>
</dbReference>
<organism evidence="6 7">
    <name type="scientific">Steinernema carpocapsae</name>
    <name type="common">Entomopathogenic nematode</name>
    <dbReference type="NCBI Taxonomy" id="34508"/>
    <lineage>
        <taxon>Eukaryota</taxon>
        <taxon>Metazoa</taxon>
        <taxon>Ecdysozoa</taxon>
        <taxon>Nematoda</taxon>
        <taxon>Chromadorea</taxon>
        <taxon>Rhabditida</taxon>
        <taxon>Tylenchina</taxon>
        <taxon>Panagrolaimomorpha</taxon>
        <taxon>Strongyloidoidea</taxon>
        <taxon>Steinernematidae</taxon>
        <taxon>Steinernema</taxon>
    </lineage>
</organism>
<evidence type="ECO:0000256" key="1">
    <source>
        <dbReference type="ARBA" id="ARBA00007824"/>
    </source>
</evidence>
<accession>A0A4U5M419</accession>
<dbReference type="OrthoDB" id="421951at2759"/>
<dbReference type="GO" id="GO:0004623">
    <property type="term" value="F:phospholipase A2 activity"/>
    <property type="evidence" value="ECO:0007669"/>
    <property type="project" value="TreeGrafter"/>
</dbReference>
<dbReference type="InterPro" id="IPR007053">
    <property type="entry name" value="LRAT_dom"/>
</dbReference>
<evidence type="ECO:0000256" key="4">
    <source>
        <dbReference type="ARBA" id="ARBA00023098"/>
    </source>
</evidence>
<reference evidence="6 7" key="2">
    <citation type="journal article" date="2019" name="G3 (Bethesda)">
        <title>Hybrid Assembly of the Genome of the Entomopathogenic Nematode Steinernema carpocapsae Identifies the X-Chromosome.</title>
        <authorList>
            <person name="Serra L."/>
            <person name="Macchietto M."/>
            <person name="Macias-Munoz A."/>
            <person name="McGill C.J."/>
            <person name="Rodriguez I.M."/>
            <person name="Rodriguez B."/>
            <person name="Murad R."/>
            <person name="Mortazavi A."/>
        </authorList>
    </citation>
    <scope>NUCLEOTIDE SEQUENCE [LARGE SCALE GENOMIC DNA]</scope>
    <source>
        <strain evidence="6 7">ALL</strain>
    </source>
</reference>
<keyword evidence="4" id="KW-0443">Lipid metabolism</keyword>
<protein>
    <recommendedName>
        <fullName evidence="5">LRAT domain-containing protein</fullName>
    </recommendedName>
</protein>
<dbReference type="InterPro" id="IPR051496">
    <property type="entry name" value="H-rev107_PLA/AT"/>
</dbReference>
<dbReference type="GO" id="GO:0008970">
    <property type="term" value="F:phospholipase A1 activity"/>
    <property type="evidence" value="ECO:0007669"/>
    <property type="project" value="TreeGrafter"/>
</dbReference>
<proteinExistence type="inferred from homology"/>
<keyword evidence="7" id="KW-1185">Reference proteome</keyword>
<dbReference type="GO" id="GO:0070292">
    <property type="term" value="P:N-acylphosphatidylethanolamine metabolic process"/>
    <property type="evidence" value="ECO:0007669"/>
    <property type="project" value="TreeGrafter"/>
</dbReference>
<dbReference type="Pfam" id="PF04970">
    <property type="entry name" value="LRAT"/>
    <property type="match status" value="1"/>
</dbReference>
<dbReference type="Gene3D" id="1.25.40.20">
    <property type="entry name" value="Ankyrin repeat-containing domain"/>
    <property type="match status" value="1"/>
</dbReference>
<evidence type="ECO:0000313" key="6">
    <source>
        <dbReference type="EMBL" id="TKR63173.1"/>
    </source>
</evidence>
<dbReference type="EMBL" id="AZBU02000010">
    <property type="protein sequence ID" value="TKR63173.1"/>
    <property type="molecule type" value="Genomic_DNA"/>
</dbReference>
<evidence type="ECO:0000259" key="5">
    <source>
        <dbReference type="PROSITE" id="PS51934"/>
    </source>
</evidence>